<evidence type="ECO:0000313" key="2">
    <source>
        <dbReference type="Proteomes" id="UP000054223"/>
    </source>
</evidence>
<keyword evidence="2" id="KW-1185">Reference proteome</keyword>
<dbReference type="RefSeq" id="WP_059072601.1">
    <property type="nucleotide sequence ID" value="NZ_LNAL01000008.1"/>
</dbReference>
<proteinExistence type="predicted"/>
<organism evidence="1 2">
    <name type="scientific">Solirubrum puertoriconensis</name>
    <dbReference type="NCBI Taxonomy" id="1751427"/>
    <lineage>
        <taxon>Bacteria</taxon>
        <taxon>Pseudomonadati</taxon>
        <taxon>Bacteroidota</taxon>
        <taxon>Cytophagia</taxon>
        <taxon>Cytophagales</taxon>
    </lineage>
</organism>
<name>A0A9X0L3V7_SOLP1</name>
<dbReference type="EMBL" id="LNAL01000008">
    <property type="protein sequence ID" value="KUG06907.1"/>
    <property type="molecule type" value="Genomic_DNA"/>
</dbReference>
<dbReference type="AlphaFoldDB" id="A0A9X0L3V7"/>
<accession>A0A9X0L3V7</accession>
<sequence length="83" mass="9426">MPLRLLALSAATIGPVNLKELAEVRQSHMPELIVRFAHIDEVARVAREVAYQHPQFAEETAFVLADEQARRDQANQPILRIVR</sequence>
<dbReference type="Proteomes" id="UP000054223">
    <property type="component" value="Unassembled WGS sequence"/>
</dbReference>
<reference evidence="1 2" key="1">
    <citation type="submission" date="2015-11" db="EMBL/GenBank/DDBJ databases">
        <title>Solirubrum puertoriconensis gen. nov. an environmental bacteria isolated in Puerto Rico.</title>
        <authorList>
            <person name="Cuebas-Irizarry M.F."/>
            <person name="Montalvo-Rodriguez R."/>
        </authorList>
    </citation>
    <scope>NUCLEOTIDE SEQUENCE [LARGE SCALE GENOMIC DNA]</scope>
    <source>
        <strain evidence="1 2">MC1A</strain>
    </source>
</reference>
<evidence type="ECO:0000313" key="1">
    <source>
        <dbReference type="EMBL" id="KUG06907.1"/>
    </source>
</evidence>
<protein>
    <submittedName>
        <fullName evidence="1">Uncharacterized protein</fullName>
    </submittedName>
</protein>
<comment type="caution">
    <text evidence="1">The sequence shown here is derived from an EMBL/GenBank/DDBJ whole genome shotgun (WGS) entry which is preliminary data.</text>
</comment>
<gene>
    <name evidence="1" type="ORF">ASU33_06170</name>
</gene>